<protein>
    <submittedName>
        <fullName evidence="2">Uncharacterized protein</fullName>
    </submittedName>
</protein>
<dbReference type="Proteomes" id="UP001152798">
    <property type="component" value="Chromosome 6"/>
</dbReference>
<evidence type="ECO:0000313" key="3">
    <source>
        <dbReference type="Proteomes" id="UP001152798"/>
    </source>
</evidence>
<gene>
    <name evidence="2" type="ORF">NEZAVI_LOCUS13349</name>
</gene>
<organism evidence="2 3">
    <name type="scientific">Nezara viridula</name>
    <name type="common">Southern green stink bug</name>
    <name type="synonym">Cimex viridulus</name>
    <dbReference type="NCBI Taxonomy" id="85310"/>
    <lineage>
        <taxon>Eukaryota</taxon>
        <taxon>Metazoa</taxon>
        <taxon>Ecdysozoa</taxon>
        <taxon>Arthropoda</taxon>
        <taxon>Hexapoda</taxon>
        <taxon>Insecta</taxon>
        <taxon>Pterygota</taxon>
        <taxon>Neoptera</taxon>
        <taxon>Paraneoptera</taxon>
        <taxon>Hemiptera</taxon>
        <taxon>Heteroptera</taxon>
        <taxon>Panheteroptera</taxon>
        <taxon>Pentatomomorpha</taxon>
        <taxon>Pentatomoidea</taxon>
        <taxon>Pentatomidae</taxon>
        <taxon>Pentatominae</taxon>
        <taxon>Nezara</taxon>
    </lineage>
</organism>
<evidence type="ECO:0000313" key="2">
    <source>
        <dbReference type="EMBL" id="CAH1405058.1"/>
    </source>
</evidence>
<dbReference type="EMBL" id="OV725082">
    <property type="protein sequence ID" value="CAH1405058.1"/>
    <property type="molecule type" value="Genomic_DNA"/>
</dbReference>
<sequence>MKRADTERGAGEAGAKVADPPPRSEGGRSGSLFLEQDQVWNHTLRDYICVSVSQRAGVQSTASLSVRPFRVDASYGCAHGSYSVEAGYNGIAVISYLDNYDTVGRMEWRTALLNHHLICKGKDPHYQNHGRIHILPIGVLEKSFLGRSGMIWTQHKVQCKGPSTMTPFIQ</sequence>
<name>A0A9P0HLT5_NEZVI</name>
<accession>A0A9P0HLT5</accession>
<feature type="compositionally biased region" description="Basic and acidic residues" evidence="1">
    <location>
        <begin position="1"/>
        <end position="10"/>
    </location>
</feature>
<proteinExistence type="predicted"/>
<reference evidence="2" key="1">
    <citation type="submission" date="2022-01" db="EMBL/GenBank/DDBJ databases">
        <authorList>
            <person name="King R."/>
        </authorList>
    </citation>
    <scope>NUCLEOTIDE SEQUENCE</scope>
</reference>
<feature type="region of interest" description="Disordered" evidence="1">
    <location>
        <begin position="1"/>
        <end position="30"/>
    </location>
</feature>
<dbReference type="AlphaFoldDB" id="A0A9P0HLT5"/>
<keyword evidence="3" id="KW-1185">Reference proteome</keyword>
<evidence type="ECO:0000256" key="1">
    <source>
        <dbReference type="SAM" id="MobiDB-lite"/>
    </source>
</evidence>